<evidence type="ECO:0000259" key="1">
    <source>
        <dbReference type="Pfam" id="PF13456"/>
    </source>
</evidence>
<comment type="caution">
    <text evidence="2">The sequence shown here is derived from an EMBL/GenBank/DDBJ whole genome shotgun (WGS) entry which is preliminary data.</text>
</comment>
<dbReference type="EMBL" id="JBJUIK010000016">
    <property type="protein sequence ID" value="KAL3499636.1"/>
    <property type="molecule type" value="Genomic_DNA"/>
</dbReference>
<dbReference type="InterPro" id="IPR036397">
    <property type="entry name" value="RNaseH_sf"/>
</dbReference>
<dbReference type="CDD" id="cd06222">
    <property type="entry name" value="RNase_H_like"/>
    <property type="match status" value="1"/>
</dbReference>
<dbReference type="PANTHER" id="PTHR47723:SF19">
    <property type="entry name" value="POLYNUCLEOTIDYL TRANSFERASE, RIBONUCLEASE H-LIKE SUPERFAMILY PROTEIN"/>
    <property type="match status" value="1"/>
</dbReference>
<dbReference type="AlphaFoldDB" id="A0ABD2XXY6"/>
<name>A0ABD2XXY6_9GENT</name>
<dbReference type="Pfam" id="PF13456">
    <property type="entry name" value="RVT_3"/>
    <property type="match status" value="1"/>
</dbReference>
<evidence type="ECO:0000313" key="3">
    <source>
        <dbReference type="Proteomes" id="UP001630127"/>
    </source>
</evidence>
<dbReference type="InterPro" id="IPR002156">
    <property type="entry name" value="RNaseH_domain"/>
</dbReference>
<dbReference type="Proteomes" id="UP001630127">
    <property type="component" value="Unassembled WGS sequence"/>
</dbReference>
<gene>
    <name evidence="2" type="ORF">ACH5RR_038729</name>
</gene>
<proteinExistence type="predicted"/>
<dbReference type="InterPro" id="IPR012337">
    <property type="entry name" value="RNaseH-like_sf"/>
</dbReference>
<accession>A0ABD2XXY6</accession>
<reference evidence="2 3" key="1">
    <citation type="submission" date="2024-11" db="EMBL/GenBank/DDBJ databases">
        <title>A near-complete genome assembly of Cinchona calisaya.</title>
        <authorList>
            <person name="Lian D.C."/>
            <person name="Zhao X.W."/>
            <person name="Wei L."/>
        </authorList>
    </citation>
    <scope>NUCLEOTIDE SEQUENCE [LARGE SCALE GENOMIC DNA]</scope>
    <source>
        <tissue evidence="2">Nenye</tissue>
    </source>
</reference>
<protein>
    <recommendedName>
        <fullName evidence="1">RNase H type-1 domain-containing protein</fullName>
    </recommendedName>
</protein>
<dbReference type="InterPro" id="IPR044730">
    <property type="entry name" value="RNase_H-like_dom_plant"/>
</dbReference>
<dbReference type="PANTHER" id="PTHR47723">
    <property type="entry name" value="OS05G0353850 PROTEIN"/>
    <property type="match status" value="1"/>
</dbReference>
<dbReference type="Gene3D" id="3.30.420.10">
    <property type="entry name" value="Ribonuclease H-like superfamily/Ribonuclease H"/>
    <property type="match status" value="1"/>
</dbReference>
<sequence length="139" mass="14886">MAKVIAGTNDFARPVIVTVGSKLDGPYCSSGLIYKEQLIGRLPDHIKLNIEGSSFGNPGAAGSGSDFRNHLGDWVLGFGRNIGVTTNCGAEAWPLRDDLSIVVANNFCSLIIEFDSRAKLNLIANESSNNHLLSHLICD</sequence>
<evidence type="ECO:0000313" key="2">
    <source>
        <dbReference type="EMBL" id="KAL3499636.1"/>
    </source>
</evidence>
<organism evidence="2 3">
    <name type="scientific">Cinchona calisaya</name>
    <dbReference type="NCBI Taxonomy" id="153742"/>
    <lineage>
        <taxon>Eukaryota</taxon>
        <taxon>Viridiplantae</taxon>
        <taxon>Streptophyta</taxon>
        <taxon>Embryophyta</taxon>
        <taxon>Tracheophyta</taxon>
        <taxon>Spermatophyta</taxon>
        <taxon>Magnoliopsida</taxon>
        <taxon>eudicotyledons</taxon>
        <taxon>Gunneridae</taxon>
        <taxon>Pentapetalae</taxon>
        <taxon>asterids</taxon>
        <taxon>lamiids</taxon>
        <taxon>Gentianales</taxon>
        <taxon>Rubiaceae</taxon>
        <taxon>Cinchonoideae</taxon>
        <taxon>Cinchoneae</taxon>
        <taxon>Cinchona</taxon>
    </lineage>
</organism>
<dbReference type="InterPro" id="IPR053151">
    <property type="entry name" value="RNase_H-like"/>
</dbReference>
<dbReference type="SUPFAM" id="SSF53098">
    <property type="entry name" value="Ribonuclease H-like"/>
    <property type="match status" value="1"/>
</dbReference>
<feature type="domain" description="RNase H type-1" evidence="1">
    <location>
        <begin position="52"/>
        <end position="137"/>
    </location>
</feature>
<keyword evidence="3" id="KW-1185">Reference proteome</keyword>